<proteinExistence type="predicted"/>
<dbReference type="Gene3D" id="2.40.160.20">
    <property type="match status" value="1"/>
</dbReference>
<keyword evidence="6" id="KW-1185">Reference proteome</keyword>
<evidence type="ECO:0000256" key="1">
    <source>
        <dbReference type="ARBA" id="ARBA00004442"/>
    </source>
</evidence>
<name>A0A643FBJ8_IDEDE</name>
<dbReference type="InterPro" id="IPR011250">
    <property type="entry name" value="OMP/PagP_B-barrel"/>
</dbReference>
<evidence type="ECO:0000313" key="5">
    <source>
        <dbReference type="EMBL" id="KAB0578184.1"/>
    </source>
</evidence>
<evidence type="ECO:0000256" key="2">
    <source>
        <dbReference type="ARBA" id="ARBA00022729"/>
    </source>
</evidence>
<feature type="signal peptide" evidence="3">
    <location>
        <begin position="1"/>
        <end position="23"/>
    </location>
</feature>
<keyword evidence="2 3" id="KW-0732">Signal</keyword>
<organism evidence="5 6">
    <name type="scientific">Ideonella dechloratans</name>
    <dbReference type="NCBI Taxonomy" id="36863"/>
    <lineage>
        <taxon>Bacteria</taxon>
        <taxon>Pseudomonadati</taxon>
        <taxon>Pseudomonadota</taxon>
        <taxon>Betaproteobacteria</taxon>
        <taxon>Burkholderiales</taxon>
        <taxon>Sphaerotilaceae</taxon>
        <taxon>Ideonella</taxon>
    </lineage>
</organism>
<dbReference type="EMBL" id="VZPB01000042">
    <property type="protein sequence ID" value="KAB0578184.1"/>
    <property type="molecule type" value="Genomic_DNA"/>
</dbReference>
<dbReference type="Proteomes" id="UP000430120">
    <property type="component" value="Unassembled WGS sequence"/>
</dbReference>
<dbReference type="InterPro" id="IPR027385">
    <property type="entry name" value="Beta-barrel_OMP"/>
</dbReference>
<comment type="caution">
    <text evidence="5">The sequence shown here is derived from an EMBL/GenBank/DDBJ whole genome shotgun (WGS) entry which is preliminary data.</text>
</comment>
<feature type="domain" description="Outer membrane protein beta-barrel" evidence="4">
    <location>
        <begin position="21"/>
        <end position="181"/>
    </location>
</feature>
<comment type="subcellular location">
    <subcellularLocation>
        <location evidence="1">Cell outer membrane</location>
    </subcellularLocation>
</comment>
<dbReference type="RefSeq" id="WP_151125036.1">
    <property type="nucleotide sequence ID" value="NZ_CP088081.1"/>
</dbReference>
<dbReference type="AlphaFoldDB" id="A0A643FBJ8"/>
<reference evidence="5 6" key="1">
    <citation type="submission" date="2019-09" db="EMBL/GenBank/DDBJ databases">
        <title>Draft genome sequences of 48 bacterial type strains from the CCUG.</title>
        <authorList>
            <person name="Tunovic T."/>
            <person name="Pineiro-Iglesias B."/>
            <person name="Unosson C."/>
            <person name="Inganas E."/>
            <person name="Ohlen M."/>
            <person name="Cardew S."/>
            <person name="Jensie-Markopoulos S."/>
            <person name="Salva-Serra F."/>
            <person name="Jaen-Luchoro D."/>
            <person name="Karlsson R."/>
            <person name="Svensson-Stadler L."/>
            <person name="Chun J."/>
            <person name="Moore E."/>
        </authorList>
    </citation>
    <scope>NUCLEOTIDE SEQUENCE [LARGE SCALE GENOMIC DNA]</scope>
    <source>
        <strain evidence="5 6">CCUG 30977</strain>
    </source>
</reference>
<dbReference type="SUPFAM" id="SSF56925">
    <property type="entry name" value="OMPA-like"/>
    <property type="match status" value="1"/>
</dbReference>
<gene>
    <name evidence="5" type="ORF">F7Q92_15685</name>
</gene>
<accession>A0A643FBJ8</accession>
<evidence type="ECO:0000259" key="4">
    <source>
        <dbReference type="Pfam" id="PF13505"/>
    </source>
</evidence>
<evidence type="ECO:0000256" key="3">
    <source>
        <dbReference type="SAM" id="SignalP"/>
    </source>
</evidence>
<evidence type="ECO:0000313" key="6">
    <source>
        <dbReference type="Proteomes" id="UP000430120"/>
    </source>
</evidence>
<dbReference type="GO" id="GO:0009279">
    <property type="term" value="C:cell outer membrane"/>
    <property type="evidence" value="ECO:0007669"/>
    <property type="project" value="UniProtKB-SubCell"/>
</dbReference>
<dbReference type="Pfam" id="PF13505">
    <property type="entry name" value="OMP_b-brl"/>
    <property type="match status" value="1"/>
</dbReference>
<sequence length="184" mass="19385">MPSRFLLWSLPLSCALLPGLSEAHLYLGADAGAGHFHASCPSGHRCDSGGTGYDAMLGYELGHGIWVEGGYASFGERTTANDKQTQRIRAAGPTLGIASALPINPDWGLDFRLGLIDMQSRRTITGTGATADDKSKKEGYYGIGTDYALTGHLHVTLGLTGSRAVWHGGSAKVHNLGLGLRGDF</sequence>
<protein>
    <submittedName>
        <fullName evidence="5">Porin family protein</fullName>
    </submittedName>
</protein>
<feature type="chain" id="PRO_5024884797" evidence="3">
    <location>
        <begin position="24"/>
        <end position="184"/>
    </location>
</feature>